<evidence type="ECO:0000313" key="2">
    <source>
        <dbReference type="Proteomes" id="UP000501729"/>
    </source>
</evidence>
<sequence length="55" mass="5983">MDLFILKGVSDELVEVLVARYGTILAEYGTVVLPVGVATYKELKDLGLDVTVRTV</sequence>
<dbReference type="EMBL" id="MK574011">
    <property type="protein sequence ID" value="QBP07002.1"/>
    <property type="molecule type" value="Genomic_DNA"/>
</dbReference>
<dbReference type="Proteomes" id="UP000501729">
    <property type="component" value="Segment"/>
</dbReference>
<name>A0A6G5P4W9_9CAUD</name>
<evidence type="ECO:0000313" key="1">
    <source>
        <dbReference type="EMBL" id="QBP07002.1"/>
    </source>
</evidence>
<reference evidence="1 2" key="1">
    <citation type="submission" date="2019-02" db="EMBL/GenBank/DDBJ databases">
        <title>Genome sequence of multidrug-resistant Edwardsiella tarda isolate infecting lytic phage ETP-1.</title>
        <authorList>
            <person name="Nikapitiya C."/>
            <person name="Senevirathne A."/>
            <person name="De Zoysa M."/>
            <person name="Lee J."/>
        </authorList>
    </citation>
    <scope>NUCLEOTIDE SEQUENCE [LARGE SCALE GENOMIC DNA]</scope>
</reference>
<protein>
    <submittedName>
        <fullName evidence="1">Uncharacterized protein</fullName>
    </submittedName>
</protein>
<accession>A0A6G5P4W9</accession>
<proteinExistence type="predicted"/>
<organism evidence="1 2">
    <name type="scientific">Edwardsiella phage ETP-1</name>
    <dbReference type="NCBI Taxonomy" id="2544920"/>
    <lineage>
        <taxon>Viruses</taxon>
        <taxon>Duplodnaviria</taxon>
        <taxon>Heunggongvirae</taxon>
        <taxon>Uroviricota</taxon>
        <taxon>Caudoviricetes</taxon>
        <taxon>Kafunavirus</taxon>
        <taxon>Kafunavirus KF1</taxon>
    </lineage>
</organism>
<gene>
    <name evidence="1" type="ORF">ETP1_001</name>
</gene>